<proteinExistence type="predicted"/>
<dbReference type="RefSeq" id="WP_145204542.1">
    <property type="nucleotide sequence ID" value="NZ_CP036267.1"/>
</dbReference>
<name>A0A517QUK7_9PLAN</name>
<feature type="domain" description="DUF6884" evidence="1">
    <location>
        <begin position="10"/>
        <end position="141"/>
    </location>
</feature>
<evidence type="ECO:0000259" key="1">
    <source>
        <dbReference type="Pfam" id="PF21818"/>
    </source>
</evidence>
<dbReference type="EMBL" id="CP036267">
    <property type="protein sequence ID" value="QDT35267.1"/>
    <property type="molecule type" value="Genomic_DNA"/>
</dbReference>
<evidence type="ECO:0000313" key="2">
    <source>
        <dbReference type="EMBL" id="QDT35267.1"/>
    </source>
</evidence>
<gene>
    <name evidence="2" type="ORF">Mal48_45430</name>
</gene>
<reference evidence="2 3" key="1">
    <citation type="submission" date="2019-02" db="EMBL/GenBank/DDBJ databases">
        <title>Deep-cultivation of Planctomycetes and their phenomic and genomic characterization uncovers novel biology.</title>
        <authorList>
            <person name="Wiegand S."/>
            <person name="Jogler M."/>
            <person name="Boedeker C."/>
            <person name="Pinto D."/>
            <person name="Vollmers J."/>
            <person name="Rivas-Marin E."/>
            <person name="Kohn T."/>
            <person name="Peeters S.H."/>
            <person name="Heuer A."/>
            <person name="Rast P."/>
            <person name="Oberbeckmann S."/>
            <person name="Bunk B."/>
            <person name="Jeske O."/>
            <person name="Meyerdierks A."/>
            <person name="Storesund J.E."/>
            <person name="Kallscheuer N."/>
            <person name="Luecker S."/>
            <person name="Lage O.M."/>
            <person name="Pohl T."/>
            <person name="Merkel B.J."/>
            <person name="Hornburger P."/>
            <person name="Mueller R.-W."/>
            <person name="Bruemmer F."/>
            <person name="Labrenz M."/>
            <person name="Spormann A.M."/>
            <person name="Op den Camp H."/>
            <person name="Overmann J."/>
            <person name="Amann R."/>
            <person name="Jetten M.S.M."/>
            <person name="Mascher T."/>
            <person name="Medema M.H."/>
            <person name="Devos D.P."/>
            <person name="Kaster A.-K."/>
            <person name="Ovreas L."/>
            <person name="Rohde M."/>
            <person name="Galperin M.Y."/>
            <person name="Jogler C."/>
        </authorList>
    </citation>
    <scope>NUCLEOTIDE SEQUENCE [LARGE SCALE GENOMIC DNA]</scope>
    <source>
        <strain evidence="2 3">Mal48</strain>
    </source>
</reference>
<dbReference type="Proteomes" id="UP000315724">
    <property type="component" value="Chromosome"/>
</dbReference>
<keyword evidence="3" id="KW-1185">Reference proteome</keyword>
<organism evidence="2 3">
    <name type="scientific">Thalassoglobus polymorphus</name>
    <dbReference type="NCBI Taxonomy" id="2527994"/>
    <lineage>
        <taxon>Bacteria</taxon>
        <taxon>Pseudomonadati</taxon>
        <taxon>Planctomycetota</taxon>
        <taxon>Planctomycetia</taxon>
        <taxon>Planctomycetales</taxon>
        <taxon>Planctomycetaceae</taxon>
        <taxon>Thalassoglobus</taxon>
    </lineage>
</organism>
<dbReference type="OrthoDB" id="2364857at2"/>
<evidence type="ECO:0000313" key="3">
    <source>
        <dbReference type="Proteomes" id="UP000315724"/>
    </source>
</evidence>
<dbReference type="KEGG" id="tpol:Mal48_45430"/>
<dbReference type="InterPro" id="IPR049251">
    <property type="entry name" value="DUF6884"/>
</dbReference>
<sequence length="146" mass="16895">MNEQTEQTLYFVSCVGQKRNRKSRARYLYTSTWFQKAREFVEQTRSPWFILSAMHGIVSPEDEIEPYEKTLNTMPIIERREWASNVLQQFDGRTLTPKTVVFLAGQRYREGVADVLAQRGIAIEVPMEGLRIGEQLGWLSRNAPPG</sequence>
<dbReference type="Pfam" id="PF21818">
    <property type="entry name" value="DUF6884"/>
    <property type="match status" value="1"/>
</dbReference>
<accession>A0A517QUK7</accession>
<dbReference type="AlphaFoldDB" id="A0A517QUK7"/>
<protein>
    <recommendedName>
        <fullName evidence="1">DUF6884 domain-containing protein</fullName>
    </recommendedName>
</protein>